<dbReference type="GO" id="GO:0016787">
    <property type="term" value="F:hydrolase activity"/>
    <property type="evidence" value="ECO:0007669"/>
    <property type="project" value="UniProtKB-KW"/>
</dbReference>
<proteinExistence type="predicted"/>
<sequence length="250" mass="27066">MDRHAQPGGSAVTTRIACLGDSLTRAQFSVDYLDLLERRRPPGDVQLARFGTNGDFAYNLLQRLDAVVTNPPEVITVLIGTNDARSSLAGYPVEQAMKRKRLPQRPSAGWFQHCLGAVVARLRTETDATIGLLSLPVLGQQLDGAAAQASQAHSRMIAEVAAANEVAYLPLHERQTEELRQADPPPIPYVEVRPEATVGVLVQHAVLRRSLDSISRRRGLVLTTDHVHQNSRGAALIAEVIDAGLLPQGA</sequence>
<name>A0ABW4V4K5_9MICO</name>
<dbReference type="InterPro" id="IPR013830">
    <property type="entry name" value="SGNH_hydro"/>
</dbReference>
<dbReference type="RefSeq" id="WP_377196411.1">
    <property type="nucleotide sequence ID" value="NZ_JBHUHF010000001.1"/>
</dbReference>
<dbReference type="Proteomes" id="UP001597338">
    <property type="component" value="Unassembled WGS sequence"/>
</dbReference>
<evidence type="ECO:0000259" key="1">
    <source>
        <dbReference type="Pfam" id="PF13472"/>
    </source>
</evidence>
<dbReference type="SUPFAM" id="SSF52266">
    <property type="entry name" value="SGNH hydrolase"/>
    <property type="match status" value="1"/>
</dbReference>
<evidence type="ECO:0000313" key="2">
    <source>
        <dbReference type="EMBL" id="MFD2024470.1"/>
    </source>
</evidence>
<dbReference type="Pfam" id="PF13472">
    <property type="entry name" value="Lipase_GDSL_2"/>
    <property type="match status" value="1"/>
</dbReference>
<keyword evidence="2" id="KW-0378">Hydrolase</keyword>
<dbReference type="PANTHER" id="PTHR30383:SF5">
    <property type="entry name" value="SGNH HYDROLASE-TYPE ESTERASE DOMAIN-CONTAINING PROTEIN"/>
    <property type="match status" value="1"/>
</dbReference>
<dbReference type="PANTHER" id="PTHR30383">
    <property type="entry name" value="THIOESTERASE 1/PROTEASE 1/LYSOPHOSPHOLIPASE L1"/>
    <property type="match status" value="1"/>
</dbReference>
<organism evidence="2 3">
    <name type="scientific">Promicromonospora aerolata</name>
    <dbReference type="NCBI Taxonomy" id="195749"/>
    <lineage>
        <taxon>Bacteria</taxon>
        <taxon>Bacillati</taxon>
        <taxon>Actinomycetota</taxon>
        <taxon>Actinomycetes</taxon>
        <taxon>Micrococcales</taxon>
        <taxon>Promicromonosporaceae</taxon>
        <taxon>Promicromonospora</taxon>
    </lineage>
</organism>
<protein>
    <submittedName>
        <fullName evidence="2">SGNH/GDSL hydrolase family protein</fullName>
    </submittedName>
</protein>
<dbReference type="InterPro" id="IPR051532">
    <property type="entry name" value="Ester_Hydrolysis_Enzymes"/>
</dbReference>
<gene>
    <name evidence="2" type="ORF">ACFSL2_03000</name>
</gene>
<dbReference type="InterPro" id="IPR036514">
    <property type="entry name" value="SGNH_hydro_sf"/>
</dbReference>
<dbReference type="Gene3D" id="3.40.50.1110">
    <property type="entry name" value="SGNH hydrolase"/>
    <property type="match status" value="1"/>
</dbReference>
<accession>A0ABW4V4K5</accession>
<feature type="domain" description="SGNH hydrolase-type esterase" evidence="1">
    <location>
        <begin position="18"/>
        <end position="173"/>
    </location>
</feature>
<comment type="caution">
    <text evidence="2">The sequence shown here is derived from an EMBL/GenBank/DDBJ whole genome shotgun (WGS) entry which is preliminary data.</text>
</comment>
<dbReference type="EMBL" id="JBHUHF010000001">
    <property type="protein sequence ID" value="MFD2024470.1"/>
    <property type="molecule type" value="Genomic_DNA"/>
</dbReference>
<evidence type="ECO:0000313" key="3">
    <source>
        <dbReference type="Proteomes" id="UP001597338"/>
    </source>
</evidence>
<reference evidence="3" key="1">
    <citation type="journal article" date="2019" name="Int. J. Syst. Evol. Microbiol.">
        <title>The Global Catalogue of Microorganisms (GCM) 10K type strain sequencing project: providing services to taxonomists for standard genome sequencing and annotation.</title>
        <authorList>
            <consortium name="The Broad Institute Genomics Platform"/>
            <consortium name="The Broad Institute Genome Sequencing Center for Infectious Disease"/>
            <person name="Wu L."/>
            <person name="Ma J."/>
        </authorList>
    </citation>
    <scope>NUCLEOTIDE SEQUENCE [LARGE SCALE GENOMIC DNA]</scope>
    <source>
        <strain evidence="3">CCM 7043</strain>
    </source>
</reference>
<keyword evidence="3" id="KW-1185">Reference proteome</keyword>